<dbReference type="GO" id="GO:0006402">
    <property type="term" value="P:mRNA catabolic process"/>
    <property type="evidence" value="ECO:0007669"/>
    <property type="project" value="UniProtKB-UniRule"/>
</dbReference>
<keyword evidence="8 9" id="KW-0694">RNA-binding</keyword>
<dbReference type="HAMAP" id="MF_01595">
    <property type="entry name" value="PNPase"/>
    <property type="match status" value="1"/>
</dbReference>
<evidence type="ECO:0000259" key="10">
    <source>
        <dbReference type="PROSITE" id="PS50126"/>
    </source>
</evidence>
<dbReference type="Gene3D" id="3.30.230.70">
    <property type="entry name" value="GHMP Kinase, N-terminal domain"/>
    <property type="match status" value="2"/>
</dbReference>
<dbReference type="AlphaFoldDB" id="A0A369UKX2"/>
<dbReference type="NCBIfam" id="NF008805">
    <property type="entry name" value="PRK11824.1"/>
    <property type="match status" value="1"/>
</dbReference>
<name>A0A369UKX2_9GAMM</name>
<feature type="binding site" evidence="9">
    <location>
        <position position="487"/>
    </location>
    <ligand>
        <name>Mg(2+)</name>
        <dbReference type="ChEBI" id="CHEBI:18420"/>
    </ligand>
</feature>
<dbReference type="Pfam" id="PF01138">
    <property type="entry name" value="RNase_PH"/>
    <property type="match status" value="2"/>
</dbReference>
<dbReference type="RefSeq" id="WP_114845893.1">
    <property type="nucleotide sequence ID" value="NZ_JBHSPE010000020.1"/>
</dbReference>
<protein>
    <recommendedName>
        <fullName evidence="9">Polyribonucleotide nucleotidyltransferase</fullName>
        <ecNumber evidence="9">2.7.7.8</ecNumber>
    </recommendedName>
    <alternativeName>
        <fullName evidence="9">Polynucleotide phosphorylase</fullName>
        <shortName evidence="9">PNPase</shortName>
    </alternativeName>
</protein>
<keyword evidence="12" id="KW-1185">Reference proteome</keyword>
<keyword evidence="6 9" id="KW-0479">Metal-binding</keyword>
<evidence type="ECO:0000256" key="8">
    <source>
        <dbReference type="ARBA" id="ARBA00022884"/>
    </source>
</evidence>
<dbReference type="PANTHER" id="PTHR11252:SF0">
    <property type="entry name" value="POLYRIBONUCLEOTIDE NUCLEOTIDYLTRANSFERASE 1, MITOCHONDRIAL"/>
    <property type="match status" value="1"/>
</dbReference>
<evidence type="ECO:0000256" key="5">
    <source>
        <dbReference type="ARBA" id="ARBA00022695"/>
    </source>
</evidence>
<gene>
    <name evidence="9 11" type="primary">pnp</name>
    <name evidence="11" type="ORF">DVJ77_12715</name>
</gene>
<organism evidence="11 12">
    <name type="scientific">Dyella tabacisoli</name>
    <dbReference type="NCBI Taxonomy" id="2282381"/>
    <lineage>
        <taxon>Bacteria</taxon>
        <taxon>Pseudomonadati</taxon>
        <taxon>Pseudomonadota</taxon>
        <taxon>Gammaproteobacteria</taxon>
        <taxon>Lysobacterales</taxon>
        <taxon>Rhodanobacteraceae</taxon>
        <taxon>Dyella</taxon>
    </lineage>
</organism>
<evidence type="ECO:0000256" key="3">
    <source>
        <dbReference type="ARBA" id="ARBA00022490"/>
    </source>
</evidence>
<evidence type="ECO:0000256" key="2">
    <source>
        <dbReference type="ARBA" id="ARBA00007404"/>
    </source>
</evidence>
<dbReference type="Proteomes" id="UP000253782">
    <property type="component" value="Unassembled WGS sequence"/>
</dbReference>
<dbReference type="GO" id="GO:0004654">
    <property type="term" value="F:polyribonucleotide nucleotidyltransferase activity"/>
    <property type="evidence" value="ECO:0007669"/>
    <property type="project" value="UniProtKB-UniRule"/>
</dbReference>
<dbReference type="Pfam" id="PF00575">
    <property type="entry name" value="S1"/>
    <property type="match status" value="1"/>
</dbReference>
<dbReference type="InterPro" id="IPR003029">
    <property type="entry name" value="S1_domain"/>
</dbReference>
<dbReference type="OrthoDB" id="9804305at2"/>
<dbReference type="InterPro" id="IPR036345">
    <property type="entry name" value="ExoRNase_PH_dom2_sf"/>
</dbReference>
<dbReference type="InterPro" id="IPR012340">
    <property type="entry name" value="NA-bd_OB-fold"/>
</dbReference>
<keyword evidence="7 9" id="KW-0460">Magnesium</keyword>
<dbReference type="PROSITE" id="PS50126">
    <property type="entry name" value="S1"/>
    <property type="match status" value="1"/>
</dbReference>
<keyword evidence="4 9" id="KW-0808">Transferase</keyword>
<dbReference type="SUPFAM" id="SSF50249">
    <property type="entry name" value="Nucleic acid-binding proteins"/>
    <property type="match status" value="1"/>
</dbReference>
<dbReference type="InterPro" id="IPR004088">
    <property type="entry name" value="KH_dom_type_1"/>
</dbReference>
<dbReference type="Gene3D" id="2.40.50.140">
    <property type="entry name" value="Nucleic acid-binding proteins"/>
    <property type="match status" value="1"/>
</dbReference>
<dbReference type="Pfam" id="PF00013">
    <property type="entry name" value="KH_1"/>
    <property type="match status" value="1"/>
</dbReference>
<evidence type="ECO:0000256" key="9">
    <source>
        <dbReference type="HAMAP-Rule" id="MF_01595"/>
    </source>
</evidence>
<dbReference type="FunFam" id="3.30.230.70:FF:000002">
    <property type="entry name" value="Polyribonucleotide nucleotidyltransferase"/>
    <property type="match status" value="1"/>
</dbReference>
<comment type="caution">
    <text evidence="11">The sequence shown here is derived from an EMBL/GenBank/DDBJ whole genome shotgun (WGS) entry which is preliminary data.</text>
</comment>
<evidence type="ECO:0000256" key="6">
    <source>
        <dbReference type="ARBA" id="ARBA00022723"/>
    </source>
</evidence>
<evidence type="ECO:0000256" key="1">
    <source>
        <dbReference type="ARBA" id="ARBA00004496"/>
    </source>
</evidence>
<evidence type="ECO:0000313" key="12">
    <source>
        <dbReference type="Proteomes" id="UP000253782"/>
    </source>
</evidence>
<dbReference type="SUPFAM" id="SSF55666">
    <property type="entry name" value="Ribonuclease PH domain 2-like"/>
    <property type="match status" value="2"/>
</dbReference>
<dbReference type="SMART" id="SM00322">
    <property type="entry name" value="KH"/>
    <property type="match status" value="1"/>
</dbReference>
<dbReference type="CDD" id="cd04472">
    <property type="entry name" value="S1_PNPase"/>
    <property type="match status" value="1"/>
</dbReference>
<accession>A0A369UKX2</accession>
<dbReference type="InterPro" id="IPR012162">
    <property type="entry name" value="PNPase"/>
</dbReference>
<dbReference type="Pfam" id="PF03725">
    <property type="entry name" value="RNase_PH_C"/>
    <property type="match status" value="2"/>
</dbReference>
<evidence type="ECO:0000313" key="11">
    <source>
        <dbReference type="EMBL" id="RDD81181.1"/>
    </source>
</evidence>
<dbReference type="NCBIfam" id="TIGR03591">
    <property type="entry name" value="polynuc_phos"/>
    <property type="match status" value="1"/>
</dbReference>
<dbReference type="InterPro" id="IPR004087">
    <property type="entry name" value="KH_dom"/>
</dbReference>
<dbReference type="SUPFAM" id="SSF46915">
    <property type="entry name" value="Polynucleotide phosphorylase/guanosine pentaphosphate synthase (PNPase/GPSI), domain 3"/>
    <property type="match status" value="1"/>
</dbReference>
<comment type="similarity">
    <text evidence="2 9">Belongs to the polyribonucleotide nucleotidyltransferase family.</text>
</comment>
<dbReference type="PIRSF" id="PIRSF005499">
    <property type="entry name" value="PNPase"/>
    <property type="match status" value="1"/>
</dbReference>
<dbReference type="InterPro" id="IPR001247">
    <property type="entry name" value="ExoRNase_PH_dom1"/>
</dbReference>
<dbReference type="EMBL" id="QQAH01000011">
    <property type="protein sequence ID" value="RDD81181.1"/>
    <property type="molecule type" value="Genomic_DNA"/>
</dbReference>
<dbReference type="PROSITE" id="PS50084">
    <property type="entry name" value="KH_TYPE_1"/>
    <property type="match status" value="1"/>
</dbReference>
<dbReference type="CDD" id="cd11364">
    <property type="entry name" value="RNase_PH_PNPase_2"/>
    <property type="match status" value="1"/>
</dbReference>
<dbReference type="SMART" id="SM00316">
    <property type="entry name" value="S1"/>
    <property type="match status" value="1"/>
</dbReference>
<dbReference type="GO" id="GO:0000287">
    <property type="term" value="F:magnesium ion binding"/>
    <property type="evidence" value="ECO:0007669"/>
    <property type="project" value="UniProtKB-UniRule"/>
</dbReference>
<dbReference type="GO" id="GO:0000175">
    <property type="term" value="F:3'-5'-RNA exonuclease activity"/>
    <property type="evidence" value="ECO:0007669"/>
    <property type="project" value="TreeGrafter"/>
</dbReference>
<dbReference type="InterPro" id="IPR015847">
    <property type="entry name" value="ExoRNase_PH_dom2"/>
</dbReference>
<keyword evidence="3 9" id="KW-0963">Cytoplasm</keyword>
<dbReference type="SUPFAM" id="SSF54211">
    <property type="entry name" value="Ribosomal protein S5 domain 2-like"/>
    <property type="match status" value="2"/>
</dbReference>
<sequence length="701" mass="75565">MAKVTKSFQYGNHEVTLETGEIARQASGAVMVSMGGTVVLVTAVAATKAREGQDFFPLTVDYQEKFYAAGRIPGGFFKREGRPTEKETLTSRLIDRPIRPLFPEEFKNEIQVIAQVVSLNPEVDGDMLAMLGASAALVLAGVPFKGPIGAARVGYANGKYLLNPTVTELKTSDLDLVVAGTANAVLMVESEAKLLSEEVMLGAVVFGHQQMQAAVNAINEFVAEAGRKTFKWEAPARNDALFAALEAAIGNRLVEAFQVRDKMERRDVISAIKSDVKSKIAEQATAAGWSDGDIGTAFGEVEYHTMRNGVLKTKVRIDGRKLDDVRPITVRVGVLPRTHGSALFTRGETQALVVATLGTTRDAQLIDAPEGESKDPFLFHYNFPPFSVGETGRVGSPKRREIGHGRLAKRGVQAVKPSIEEFPYVIRVVSEITESNGSSSMASVCGSSLAMMDAGVPLKSPVAGIAMGLVKEGSDFVVLSDILGDEDHLGDMDFKVAGTAEGVSALQMDIKIDGITEEIMKVALEQATRGRLHILGEMAKVISTPRSEMSEFAPRLLTIKIHPDKIREVIGKGGATIRSITEETGTTIDISDDGTVIIASVNRLAADEAKKRIEQITSDVEPGRIYEGKVAKLMDFGAFVTIMPGKDGLVHVSQISSERVEKVSDKLKEGDIVKVKVLEVDKQGRIRLSMKAVLEDENVNA</sequence>
<dbReference type="GO" id="GO:0005829">
    <property type="term" value="C:cytosol"/>
    <property type="evidence" value="ECO:0007669"/>
    <property type="project" value="UniProtKB-ARBA"/>
</dbReference>
<dbReference type="FunFam" id="3.30.230.70:FF:000001">
    <property type="entry name" value="Polyribonucleotide nucleotidyltransferase"/>
    <property type="match status" value="1"/>
</dbReference>
<reference evidence="11 12" key="1">
    <citation type="submission" date="2018-07" db="EMBL/GenBank/DDBJ databases">
        <title>Dyella tabacisoli L4-6T, whole genome shotgun sequence.</title>
        <authorList>
            <person name="Zhou X.-K."/>
            <person name="Li W.-J."/>
            <person name="Duan Y.-Q."/>
        </authorList>
    </citation>
    <scope>NUCLEOTIDE SEQUENCE [LARGE SCALE GENOMIC DNA]</scope>
    <source>
        <strain evidence="11 12">L4-6</strain>
    </source>
</reference>
<dbReference type="PANTHER" id="PTHR11252">
    <property type="entry name" value="POLYRIBONUCLEOTIDE NUCLEOTIDYLTRANSFERASE"/>
    <property type="match status" value="1"/>
</dbReference>
<dbReference type="Pfam" id="PF03726">
    <property type="entry name" value="PNPase"/>
    <property type="match status" value="1"/>
</dbReference>
<dbReference type="InterPro" id="IPR027408">
    <property type="entry name" value="PNPase/RNase_PH_dom_sf"/>
</dbReference>
<dbReference type="GO" id="GO:0006396">
    <property type="term" value="P:RNA processing"/>
    <property type="evidence" value="ECO:0007669"/>
    <property type="project" value="InterPro"/>
</dbReference>
<dbReference type="Gene3D" id="3.30.1370.10">
    <property type="entry name" value="K Homology domain, type 1"/>
    <property type="match status" value="1"/>
</dbReference>
<comment type="subcellular location">
    <subcellularLocation>
        <location evidence="1 9">Cytoplasm</location>
    </subcellularLocation>
</comment>
<dbReference type="InterPro" id="IPR036456">
    <property type="entry name" value="PNPase_PH_RNA-bd_sf"/>
</dbReference>
<evidence type="ECO:0000256" key="4">
    <source>
        <dbReference type="ARBA" id="ARBA00022679"/>
    </source>
</evidence>
<evidence type="ECO:0000256" key="7">
    <source>
        <dbReference type="ARBA" id="ARBA00022842"/>
    </source>
</evidence>
<comment type="subunit">
    <text evidence="9">Component of the RNA degradosome, which is a multiprotein complex involved in RNA processing and mRNA degradation.</text>
</comment>
<comment type="catalytic activity">
    <reaction evidence="9">
        <text>RNA(n+1) + phosphate = RNA(n) + a ribonucleoside 5'-diphosphate</text>
        <dbReference type="Rhea" id="RHEA:22096"/>
        <dbReference type="Rhea" id="RHEA-COMP:14527"/>
        <dbReference type="Rhea" id="RHEA-COMP:17342"/>
        <dbReference type="ChEBI" id="CHEBI:43474"/>
        <dbReference type="ChEBI" id="CHEBI:57930"/>
        <dbReference type="ChEBI" id="CHEBI:140395"/>
        <dbReference type="EC" id="2.7.7.8"/>
    </reaction>
</comment>
<dbReference type="FunFam" id="2.40.50.140:FF:000023">
    <property type="entry name" value="Polyribonucleotide nucleotidyltransferase"/>
    <property type="match status" value="1"/>
</dbReference>
<dbReference type="SUPFAM" id="SSF54791">
    <property type="entry name" value="Eukaryotic type KH-domain (KH-domain type I)"/>
    <property type="match status" value="1"/>
</dbReference>
<feature type="binding site" evidence="9">
    <location>
        <position position="493"/>
    </location>
    <ligand>
        <name>Mg(2+)</name>
        <dbReference type="ChEBI" id="CHEBI:18420"/>
    </ligand>
</feature>
<dbReference type="CDD" id="cd11363">
    <property type="entry name" value="RNase_PH_PNPase_1"/>
    <property type="match status" value="1"/>
</dbReference>
<comment type="cofactor">
    <cofactor evidence="9">
        <name>Mg(2+)</name>
        <dbReference type="ChEBI" id="CHEBI:18420"/>
    </cofactor>
</comment>
<dbReference type="EC" id="2.7.7.8" evidence="9"/>
<dbReference type="InterPro" id="IPR036612">
    <property type="entry name" value="KH_dom_type_1_sf"/>
</dbReference>
<comment type="function">
    <text evidence="9">Involved in mRNA degradation. Catalyzes the phosphorolysis of single-stranded polyribonucleotides processively in the 3'- to 5'-direction.</text>
</comment>
<dbReference type="CDD" id="cd02393">
    <property type="entry name" value="KH-I_PNPase"/>
    <property type="match status" value="1"/>
</dbReference>
<dbReference type="FunFam" id="3.30.1370.10:FF:000001">
    <property type="entry name" value="Polyribonucleotide nucleotidyltransferase"/>
    <property type="match status" value="1"/>
</dbReference>
<dbReference type="InterPro" id="IPR015848">
    <property type="entry name" value="PNPase_PH_RNA-bd_bac/org-type"/>
</dbReference>
<dbReference type="GO" id="GO:0003723">
    <property type="term" value="F:RNA binding"/>
    <property type="evidence" value="ECO:0007669"/>
    <property type="project" value="UniProtKB-UniRule"/>
</dbReference>
<keyword evidence="5 9" id="KW-0548">Nucleotidyltransferase</keyword>
<proteinExistence type="inferred from homology"/>
<dbReference type="InterPro" id="IPR020568">
    <property type="entry name" value="Ribosomal_Su5_D2-typ_SF"/>
</dbReference>
<feature type="domain" description="S1 motif" evidence="10">
    <location>
        <begin position="623"/>
        <end position="691"/>
    </location>
</feature>